<feature type="region of interest" description="Disordered" evidence="9">
    <location>
        <begin position="374"/>
        <end position="403"/>
    </location>
</feature>
<evidence type="ECO:0000256" key="8">
    <source>
        <dbReference type="PROSITE-ProRule" id="PRU00094"/>
    </source>
</evidence>
<evidence type="ECO:0000259" key="10">
    <source>
        <dbReference type="PROSITE" id="PS50114"/>
    </source>
</evidence>
<evidence type="ECO:0000256" key="6">
    <source>
        <dbReference type="ARBA" id="ARBA00023163"/>
    </source>
</evidence>
<keyword evidence="7" id="KW-0539">Nucleus</keyword>
<dbReference type="GO" id="GO:0000978">
    <property type="term" value="F:RNA polymerase II cis-regulatory region sequence-specific DNA binding"/>
    <property type="evidence" value="ECO:0007669"/>
    <property type="project" value="TreeGrafter"/>
</dbReference>
<feature type="compositionally biased region" description="Low complexity" evidence="9">
    <location>
        <begin position="169"/>
        <end position="181"/>
    </location>
</feature>
<feature type="region of interest" description="Disordered" evidence="9">
    <location>
        <begin position="207"/>
        <end position="237"/>
    </location>
</feature>
<dbReference type="PANTHER" id="PTHR10071">
    <property type="entry name" value="TRANSCRIPTION FACTOR GATA FAMILY MEMBER"/>
    <property type="match status" value="1"/>
</dbReference>
<evidence type="ECO:0000256" key="3">
    <source>
        <dbReference type="ARBA" id="ARBA00022771"/>
    </source>
</evidence>
<feature type="region of interest" description="Disordered" evidence="9">
    <location>
        <begin position="45"/>
        <end position="77"/>
    </location>
</feature>
<dbReference type="SUPFAM" id="SSF57716">
    <property type="entry name" value="Glucocorticoid receptor-like (DNA-binding domain)"/>
    <property type="match status" value="2"/>
</dbReference>
<dbReference type="PANTHER" id="PTHR10071:SF335">
    <property type="entry name" value="IRON-SENSING TRANSCRIPTIONAL REPRESSOR-RELATED"/>
    <property type="match status" value="1"/>
</dbReference>
<feature type="region of interest" description="Disordered" evidence="9">
    <location>
        <begin position="127"/>
        <end position="182"/>
    </location>
</feature>
<dbReference type="EMBL" id="JADGJD010000649">
    <property type="protein sequence ID" value="KAJ3049402.1"/>
    <property type="molecule type" value="Genomic_DNA"/>
</dbReference>
<keyword evidence="6" id="KW-0804">Transcription</keyword>
<evidence type="ECO:0000313" key="11">
    <source>
        <dbReference type="EMBL" id="KAJ3049402.1"/>
    </source>
</evidence>
<dbReference type="GO" id="GO:0045944">
    <property type="term" value="P:positive regulation of transcription by RNA polymerase II"/>
    <property type="evidence" value="ECO:0007669"/>
    <property type="project" value="TreeGrafter"/>
</dbReference>
<dbReference type="FunFam" id="3.30.50.10:FF:000007">
    <property type="entry name" value="Nitrogen regulatory AreA, N-terminal"/>
    <property type="match status" value="1"/>
</dbReference>
<accession>A0AAD5S8P4</accession>
<feature type="region of interest" description="Disordered" evidence="9">
    <location>
        <begin position="320"/>
        <end position="340"/>
    </location>
</feature>
<evidence type="ECO:0000256" key="2">
    <source>
        <dbReference type="ARBA" id="ARBA00022723"/>
    </source>
</evidence>
<dbReference type="PRINTS" id="PR00619">
    <property type="entry name" value="GATAZNFINGER"/>
</dbReference>
<gene>
    <name evidence="11" type="primary">CIR1</name>
    <name evidence="11" type="ORF">HK097_009589</name>
</gene>
<dbReference type="GO" id="GO:0000122">
    <property type="term" value="P:negative regulation of transcription by RNA polymerase II"/>
    <property type="evidence" value="ECO:0007669"/>
    <property type="project" value="TreeGrafter"/>
</dbReference>
<reference evidence="11" key="1">
    <citation type="submission" date="2020-05" db="EMBL/GenBank/DDBJ databases">
        <title>Phylogenomic resolution of chytrid fungi.</title>
        <authorList>
            <person name="Stajich J.E."/>
            <person name="Amses K."/>
            <person name="Simmons R."/>
            <person name="Seto K."/>
            <person name="Myers J."/>
            <person name="Bonds A."/>
            <person name="Quandt C.A."/>
            <person name="Barry K."/>
            <person name="Liu P."/>
            <person name="Grigoriev I."/>
            <person name="Longcore J.E."/>
            <person name="James T.Y."/>
        </authorList>
    </citation>
    <scope>NUCLEOTIDE SEQUENCE</scope>
    <source>
        <strain evidence="11">JEL0318</strain>
    </source>
</reference>
<name>A0AAD5S8P4_9FUNG</name>
<sequence>MATPGVPDLPLSAAPLPSSQINPVPTLPLVIRPSVYERKYGGAGARYAPYRMPPPPPAPVQEERQKQKEVLGPNGDSAKTLNKCANCGTTSTPLWRRGPQGEVICNACGLYLKARHTYRPTWLKQRRNVRQEDEEGAAPAAPSTTHNAQETPQSGPSQALLTPPPSSPSPTISHASPTTSPVMALHQTPQNEQIVLVPSQPHPMHVQTFHISPPQPVPTTTPPTSPSPIPTSTRSQTQCHNCSTTHTPLWRRDEEGNSICNACGLYYKLHGAHRPMTMKRPVIKRRKRMFPANAMVVSPYETNAWATGGHEMDLRVGDVEGGERVSQQPQHPQQQQQQPSPIATTFPLIAPQVEVGGMTLSLPSLKSILPMEALPPRHTSEPSPPTQPHTDSHQIQRTLPIPTTTTTTIAALPTSITTRPPLAPKPPSIFSIASLLDTTAVAPTPTLPQTHHHHLLLTTATPTTLLTLDTISSLTREQISSARAQLVEEIEGLNEVITQKAGLVLGLERAERLLALRDGE</sequence>
<feature type="domain" description="GATA-type" evidence="10">
    <location>
        <begin position="233"/>
        <end position="286"/>
    </location>
</feature>
<evidence type="ECO:0000256" key="5">
    <source>
        <dbReference type="ARBA" id="ARBA00023015"/>
    </source>
</evidence>
<dbReference type="Proteomes" id="UP001212841">
    <property type="component" value="Unassembled WGS sequence"/>
</dbReference>
<organism evidence="11 12">
    <name type="scientific">Rhizophlyctis rosea</name>
    <dbReference type="NCBI Taxonomy" id="64517"/>
    <lineage>
        <taxon>Eukaryota</taxon>
        <taxon>Fungi</taxon>
        <taxon>Fungi incertae sedis</taxon>
        <taxon>Chytridiomycota</taxon>
        <taxon>Chytridiomycota incertae sedis</taxon>
        <taxon>Chytridiomycetes</taxon>
        <taxon>Rhizophlyctidales</taxon>
        <taxon>Rhizophlyctidaceae</taxon>
        <taxon>Rhizophlyctis</taxon>
    </lineage>
</organism>
<dbReference type="CDD" id="cd00202">
    <property type="entry name" value="ZnF_GATA"/>
    <property type="match status" value="2"/>
</dbReference>
<feature type="compositionally biased region" description="Pro residues" evidence="9">
    <location>
        <begin position="213"/>
        <end position="229"/>
    </location>
</feature>
<protein>
    <submittedName>
        <fullName evidence="11">Electron transfer flavoprotein subunit</fullName>
    </submittedName>
</protein>
<dbReference type="AlphaFoldDB" id="A0AAD5S8P4"/>
<proteinExistence type="predicted"/>
<dbReference type="PROSITE" id="PS50114">
    <property type="entry name" value="GATA_ZN_FINGER_2"/>
    <property type="match status" value="2"/>
</dbReference>
<keyword evidence="5" id="KW-0805">Transcription regulation</keyword>
<keyword evidence="2" id="KW-0479">Metal-binding</keyword>
<keyword evidence="4" id="KW-0862">Zinc</keyword>
<keyword evidence="3 8" id="KW-0863">Zinc-finger</keyword>
<comment type="subcellular location">
    <subcellularLocation>
        <location evidence="1">Nucleus</location>
    </subcellularLocation>
</comment>
<comment type="caution">
    <text evidence="11">The sequence shown here is derived from an EMBL/GenBank/DDBJ whole genome shotgun (WGS) entry which is preliminary data.</text>
</comment>
<feature type="compositionally biased region" description="Polar residues" evidence="9">
    <location>
        <begin position="142"/>
        <end position="160"/>
    </location>
</feature>
<evidence type="ECO:0000256" key="9">
    <source>
        <dbReference type="SAM" id="MobiDB-lite"/>
    </source>
</evidence>
<dbReference type="GO" id="GO:0005634">
    <property type="term" value="C:nucleus"/>
    <property type="evidence" value="ECO:0007669"/>
    <property type="project" value="UniProtKB-SubCell"/>
</dbReference>
<dbReference type="PROSITE" id="PS00344">
    <property type="entry name" value="GATA_ZN_FINGER_1"/>
    <property type="match status" value="2"/>
</dbReference>
<evidence type="ECO:0000256" key="1">
    <source>
        <dbReference type="ARBA" id="ARBA00004123"/>
    </source>
</evidence>
<evidence type="ECO:0000256" key="7">
    <source>
        <dbReference type="ARBA" id="ARBA00023242"/>
    </source>
</evidence>
<dbReference type="SMART" id="SM00401">
    <property type="entry name" value="ZnF_GATA"/>
    <property type="match status" value="2"/>
</dbReference>
<dbReference type="InterPro" id="IPR039355">
    <property type="entry name" value="Transcription_factor_GATA"/>
</dbReference>
<dbReference type="GO" id="GO:0008270">
    <property type="term" value="F:zinc ion binding"/>
    <property type="evidence" value="ECO:0007669"/>
    <property type="project" value="UniProtKB-KW"/>
</dbReference>
<feature type="compositionally biased region" description="Low complexity" evidence="9">
    <location>
        <begin position="326"/>
        <end position="340"/>
    </location>
</feature>
<dbReference type="Gene3D" id="3.30.50.10">
    <property type="entry name" value="Erythroid Transcription Factor GATA-1, subunit A"/>
    <property type="match status" value="2"/>
</dbReference>
<feature type="domain" description="GATA-type" evidence="10">
    <location>
        <begin position="78"/>
        <end position="132"/>
    </location>
</feature>
<dbReference type="InterPro" id="IPR000679">
    <property type="entry name" value="Znf_GATA"/>
</dbReference>
<dbReference type="InterPro" id="IPR013088">
    <property type="entry name" value="Znf_NHR/GATA"/>
</dbReference>
<evidence type="ECO:0000313" key="12">
    <source>
        <dbReference type="Proteomes" id="UP001212841"/>
    </source>
</evidence>
<evidence type="ECO:0000256" key="4">
    <source>
        <dbReference type="ARBA" id="ARBA00022833"/>
    </source>
</evidence>
<dbReference type="Pfam" id="PF00320">
    <property type="entry name" value="GATA"/>
    <property type="match status" value="2"/>
</dbReference>
<dbReference type="GO" id="GO:0000981">
    <property type="term" value="F:DNA-binding transcription factor activity, RNA polymerase II-specific"/>
    <property type="evidence" value="ECO:0007669"/>
    <property type="project" value="TreeGrafter"/>
</dbReference>
<keyword evidence="12" id="KW-1185">Reference proteome</keyword>